<sequence>MKILINGIIKLFLQYVFRPLDHALFSKDRCSSRFAVLDPVAGYVKDFRTALTVHGFYPLPTCPAWSVTGYCSKCPGAACFWCVECHCRFCPGCAARYHHPGLYSEHHSLEPIKKQKEQRLAALLLSNFLVVGTILYLLSSVKVGRDYLFSMDMCPVISKAKTLATRVDAKVFYYYKADLARYCNMEDSFYKFFLDGWVRGVVTRSDDTLLVLTSAGPAYVMVTVLSLFLVPVVATLYGWFMGIAHFIDSKIPPSEDIHTAEAYLRSFDVCAFFGGQSLAPPMTEPRLRADQDFYDAMKYNANRRMRFSNYYATVAKDDLTYWVHRSVPWFCGFRLLLIWCPFDLAYLLRIVFSFFGMGKAIRQHELWFRHAVSNMIFSDAFSLSFLQNFNSLTLEILALLPFGVGDGVKSLILSILLGILAVIGVFIALVHRIVTENREYTAKWGDGEGAETVGSCALDSCPCASIQFFERK</sequence>
<keyword evidence="5" id="KW-1185">Reference proteome</keyword>
<evidence type="ECO:0000313" key="5">
    <source>
        <dbReference type="Proteomes" id="UP001152797"/>
    </source>
</evidence>
<feature type="transmembrane region" description="Helical" evidence="1">
    <location>
        <begin position="407"/>
        <end position="430"/>
    </location>
</feature>
<protein>
    <submittedName>
        <fullName evidence="4">B box-type domain-containing protein</fullName>
    </submittedName>
</protein>
<evidence type="ECO:0000313" key="2">
    <source>
        <dbReference type="EMBL" id="CAI3983782.1"/>
    </source>
</evidence>
<comment type="caution">
    <text evidence="2">The sequence shown here is derived from an EMBL/GenBank/DDBJ whole genome shotgun (WGS) entry which is preliminary data.</text>
</comment>
<dbReference type="CDD" id="cd19757">
    <property type="entry name" value="Bbox1"/>
    <property type="match status" value="1"/>
</dbReference>
<feature type="transmembrane region" description="Helical" evidence="1">
    <location>
        <begin position="336"/>
        <end position="355"/>
    </location>
</feature>
<dbReference type="EMBL" id="CAMXCT020000835">
    <property type="protein sequence ID" value="CAL1137157.1"/>
    <property type="molecule type" value="Genomic_DNA"/>
</dbReference>
<reference evidence="2" key="1">
    <citation type="submission" date="2022-10" db="EMBL/GenBank/DDBJ databases">
        <authorList>
            <person name="Chen Y."/>
            <person name="Dougan E. K."/>
            <person name="Chan C."/>
            <person name="Rhodes N."/>
            <person name="Thang M."/>
        </authorList>
    </citation>
    <scope>NUCLEOTIDE SEQUENCE</scope>
</reference>
<feature type="transmembrane region" description="Helical" evidence="1">
    <location>
        <begin position="218"/>
        <end position="240"/>
    </location>
</feature>
<keyword evidence="1" id="KW-0812">Transmembrane</keyword>
<evidence type="ECO:0000256" key="1">
    <source>
        <dbReference type="SAM" id="Phobius"/>
    </source>
</evidence>
<dbReference type="EMBL" id="CAMXCT030000835">
    <property type="protein sequence ID" value="CAL4771094.1"/>
    <property type="molecule type" value="Genomic_DNA"/>
</dbReference>
<reference evidence="3" key="2">
    <citation type="submission" date="2024-04" db="EMBL/GenBank/DDBJ databases">
        <authorList>
            <person name="Chen Y."/>
            <person name="Shah S."/>
            <person name="Dougan E. K."/>
            <person name="Thang M."/>
            <person name="Chan C."/>
        </authorList>
    </citation>
    <scope>NUCLEOTIDE SEQUENCE [LARGE SCALE GENOMIC DNA]</scope>
</reference>
<organism evidence="2">
    <name type="scientific">Cladocopium goreaui</name>
    <dbReference type="NCBI Taxonomy" id="2562237"/>
    <lineage>
        <taxon>Eukaryota</taxon>
        <taxon>Sar</taxon>
        <taxon>Alveolata</taxon>
        <taxon>Dinophyceae</taxon>
        <taxon>Suessiales</taxon>
        <taxon>Symbiodiniaceae</taxon>
        <taxon>Cladocopium</taxon>
    </lineage>
</organism>
<dbReference type="AlphaFoldDB" id="A0A9P1FRG9"/>
<keyword evidence="1" id="KW-1133">Transmembrane helix</keyword>
<keyword evidence="1" id="KW-0472">Membrane</keyword>
<proteinExistence type="predicted"/>
<evidence type="ECO:0000313" key="3">
    <source>
        <dbReference type="EMBL" id="CAL1137157.1"/>
    </source>
</evidence>
<accession>A0A9P1FRG9</accession>
<evidence type="ECO:0000313" key="4">
    <source>
        <dbReference type="EMBL" id="CAL4771094.1"/>
    </source>
</evidence>
<name>A0A9P1FRG9_9DINO</name>
<dbReference type="OrthoDB" id="10415073at2759"/>
<dbReference type="EMBL" id="CAMXCT010000835">
    <property type="protein sequence ID" value="CAI3983782.1"/>
    <property type="molecule type" value="Genomic_DNA"/>
</dbReference>
<dbReference type="Proteomes" id="UP001152797">
    <property type="component" value="Unassembled WGS sequence"/>
</dbReference>
<gene>
    <name evidence="2" type="ORF">C1SCF055_LOCUS11366</name>
</gene>
<feature type="transmembrane region" description="Helical" evidence="1">
    <location>
        <begin position="120"/>
        <end position="138"/>
    </location>
</feature>